<dbReference type="Proteomes" id="UP001500253">
    <property type="component" value="Unassembled WGS sequence"/>
</dbReference>
<keyword evidence="3" id="KW-1185">Reference proteome</keyword>
<feature type="region of interest" description="Disordered" evidence="1">
    <location>
        <begin position="1"/>
        <end position="25"/>
    </location>
</feature>
<evidence type="ECO:0000256" key="1">
    <source>
        <dbReference type="SAM" id="MobiDB-lite"/>
    </source>
</evidence>
<sequence>MPQILELQELENSHGPDEDGVEEWSTLSGVCQSDFSAVC</sequence>
<reference evidence="2 3" key="1">
    <citation type="journal article" date="2019" name="Int. J. Syst. Evol. Microbiol.">
        <title>The Global Catalogue of Microorganisms (GCM) 10K type strain sequencing project: providing services to taxonomists for standard genome sequencing and annotation.</title>
        <authorList>
            <consortium name="The Broad Institute Genomics Platform"/>
            <consortium name="The Broad Institute Genome Sequencing Center for Infectious Disease"/>
            <person name="Wu L."/>
            <person name="Ma J."/>
        </authorList>
    </citation>
    <scope>NUCLEOTIDE SEQUENCE [LARGE SCALE GENOMIC DNA]</scope>
    <source>
        <strain evidence="2 3">JCM 4316</strain>
    </source>
</reference>
<organism evidence="2 3">
    <name type="scientific">Streptomyces cuspidosporus</name>
    <dbReference type="NCBI Taxonomy" id="66882"/>
    <lineage>
        <taxon>Bacteria</taxon>
        <taxon>Bacillati</taxon>
        <taxon>Actinomycetota</taxon>
        <taxon>Actinomycetes</taxon>
        <taxon>Kitasatosporales</taxon>
        <taxon>Streptomycetaceae</taxon>
        <taxon>Streptomyces</taxon>
    </lineage>
</organism>
<protein>
    <recommendedName>
        <fullName evidence="4">SapB/AmfS family lantipeptide</fullName>
    </recommendedName>
</protein>
<dbReference type="EMBL" id="BAAASD010000014">
    <property type="protein sequence ID" value="GAA2347208.1"/>
    <property type="molecule type" value="Genomic_DNA"/>
</dbReference>
<proteinExistence type="predicted"/>
<evidence type="ECO:0000313" key="3">
    <source>
        <dbReference type="Proteomes" id="UP001500253"/>
    </source>
</evidence>
<comment type="caution">
    <text evidence="2">The sequence shown here is derived from an EMBL/GenBank/DDBJ whole genome shotgun (WGS) entry which is preliminary data.</text>
</comment>
<gene>
    <name evidence="2" type="ORF">GCM10010246_37280</name>
</gene>
<name>A0ABN3G9X7_9ACTN</name>
<evidence type="ECO:0000313" key="2">
    <source>
        <dbReference type="EMBL" id="GAA2347208.1"/>
    </source>
</evidence>
<accession>A0ABN3G9X7</accession>
<evidence type="ECO:0008006" key="4">
    <source>
        <dbReference type="Google" id="ProtNLM"/>
    </source>
</evidence>